<dbReference type="Proteomes" id="UP000828048">
    <property type="component" value="Chromosome 6"/>
</dbReference>
<protein>
    <submittedName>
        <fullName evidence="1">Uncharacterized protein</fullName>
    </submittedName>
</protein>
<dbReference type="EMBL" id="CM037156">
    <property type="protein sequence ID" value="KAH7837642.1"/>
    <property type="molecule type" value="Genomic_DNA"/>
</dbReference>
<gene>
    <name evidence="1" type="ORF">Vadar_016199</name>
</gene>
<evidence type="ECO:0000313" key="1">
    <source>
        <dbReference type="EMBL" id="KAH7837642.1"/>
    </source>
</evidence>
<name>A0ACB7XA01_9ERIC</name>
<evidence type="ECO:0000313" key="2">
    <source>
        <dbReference type="Proteomes" id="UP000828048"/>
    </source>
</evidence>
<sequence>MEEDFLKLSKMFNAMRSVVRVPALDPKYKIAVLASKQVLLYKKYGFVIEATSTKRNFCSFFWDSSEVNITLHLRMVE</sequence>
<proteinExistence type="predicted"/>
<accession>A0ACB7XA01</accession>
<comment type="caution">
    <text evidence="1">The sequence shown here is derived from an EMBL/GenBank/DDBJ whole genome shotgun (WGS) entry which is preliminary data.</text>
</comment>
<reference evidence="1 2" key="1">
    <citation type="journal article" date="2021" name="Hortic Res">
        <title>High-quality reference genome and annotation aids understanding of berry development for evergreen blueberry (Vaccinium darrowii).</title>
        <authorList>
            <person name="Yu J."/>
            <person name="Hulse-Kemp A.M."/>
            <person name="Babiker E."/>
            <person name="Staton M."/>
        </authorList>
    </citation>
    <scope>NUCLEOTIDE SEQUENCE [LARGE SCALE GENOMIC DNA]</scope>
    <source>
        <strain evidence="2">cv. NJ 8807/NJ 8810</strain>
        <tissue evidence="1">Young leaf</tissue>
    </source>
</reference>
<keyword evidence="2" id="KW-1185">Reference proteome</keyword>
<organism evidence="1 2">
    <name type="scientific">Vaccinium darrowii</name>
    <dbReference type="NCBI Taxonomy" id="229202"/>
    <lineage>
        <taxon>Eukaryota</taxon>
        <taxon>Viridiplantae</taxon>
        <taxon>Streptophyta</taxon>
        <taxon>Embryophyta</taxon>
        <taxon>Tracheophyta</taxon>
        <taxon>Spermatophyta</taxon>
        <taxon>Magnoliopsida</taxon>
        <taxon>eudicotyledons</taxon>
        <taxon>Gunneridae</taxon>
        <taxon>Pentapetalae</taxon>
        <taxon>asterids</taxon>
        <taxon>Ericales</taxon>
        <taxon>Ericaceae</taxon>
        <taxon>Vaccinioideae</taxon>
        <taxon>Vaccinieae</taxon>
        <taxon>Vaccinium</taxon>
    </lineage>
</organism>